<reference evidence="4 5" key="1">
    <citation type="submission" date="2018-01" db="EMBL/GenBank/DDBJ databases">
        <title>Genome sequence of a Cantenovulum-like bacteria.</title>
        <authorList>
            <person name="Tan W.R."/>
            <person name="Lau N.-S."/>
            <person name="Go F."/>
            <person name="Amirul A.-A.A."/>
        </authorList>
    </citation>
    <scope>NUCLEOTIDE SEQUENCE [LARGE SCALE GENOMIC DNA]</scope>
    <source>
        <strain evidence="4 5">CCB-QB4</strain>
    </source>
</reference>
<evidence type="ECO:0000313" key="4">
    <source>
        <dbReference type="EMBL" id="AWB68730.1"/>
    </source>
</evidence>
<keyword evidence="5" id="KW-1185">Reference proteome</keyword>
<feature type="binding site" evidence="3">
    <location>
        <position position="9"/>
    </location>
    <ligand>
        <name>Zn(2+)</name>
        <dbReference type="ChEBI" id="CHEBI:29105"/>
    </ligand>
</feature>
<feature type="binding site" evidence="3">
    <location>
        <position position="6"/>
    </location>
    <ligand>
        <name>Zn(2+)</name>
        <dbReference type="ChEBI" id="CHEBI:29105"/>
    </ligand>
</feature>
<comment type="subunit">
    <text evidence="3">Interacts with GyrB.</text>
</comment>
<organism evidence="4 5">
    <name type="scientific">Saccharobesus litoralis</name>
    <dbReference type="NCBI Taxonomy" id="2172099"/>
    <lineage>
        <taxon>Bacteria</taxon>
        <taxon>Pseudomonadati</taxon>
        <taxon>Pseudomonadota</taxon>
        <taxon>Gammaproteobacteria</taxon>
        <taxon>Alteromonadales</taxon>
        <taxon>Alteromonadaceae</taxon>
        <taxon>Saccharobesus</taxon>
    </lineage>
</organism>
<evidence type="ECO:0000313" key="5">
    <source>
        <dbReference type="Proteomes" id="UP000244441"/>
    </source>
</evidence>
<evidence type="ECO:0000256" key="3">
    <source>
        <dbReference type="HAMAP-Rule" id="MF_00649"/>
    </source>
</evidence>
<keyword evidence="2 3" id="KW-0862">Zinc</keyword>
<dbReference type="RefSeq" id="WP_108604782.1">
    <property type="nucleotide sequence ID" value="NZ_CP026604.1"/>
</dbReference>
<dbReference type="PANTHER" id="PTHR36150:SF1">
    <property type="entry name" value="DNA GYRASE INHIBITOR YACG"/>
    <property type="match status" value="1"/>
</dbReference>
<dbReference type="Pfam" id="PF03884">
    <property type="entry name" value="YacG"/>
    <property type="match status" value="1"/>
</dbReference>
<dbReference type="InterPro" id="IPR005584">
    <property type="entry name" value="DNA_gyrase_inhibitor_YacG"/>
</dbReference>
<dbReference type="GO" id="GO:0008270">
    <property type="term" value="F:zinc ion binding"/>
    <property type="evidence" value="ECO:0007669"/>
    <property type="project" value="UniProtKB-UniRule"/>
</dbReference>
<keyword evidence="1 3" id="KW-0479">Metal-binding</keyword>
<dbReference type="AlphaFoldDB" id="A0A2S0VX87"/>
<evidence type="ECO:0000256" key="1">
    <source>
        <dbReference type="ARBA" id="ARBA00022723"/>
    </source>
</evidence>
<comment type="similarity">
    <text evidence="3">Belongs to the DNA gyrase inhibitor YacG family.</text>
</comment>
<dbReference type="Gene3D" id="3.30.50.10">
    <property type="entry name" value="Erythroid Transcription Factor GATA-1, subunit A"/>
    <property type="match status" value="1"/>
</dbReference>
<name>A0A2S0VX87_9ALTE</name>
<dbReference type="Proteomes" id="UP000244441">
    <property type="component" value="Chromosome"/>
</dbReference>
<dbReference type="KEGG" id="cate:C2869_21050"/>
<dbReference type="OrthoDB" id="9809663at2"/>
<dbReference type="EMBL" id="CP026604">
    <property type="protein sequence ID" value="AWB68730.1"/>
    <property type="molecule type" value="Genomic_DNA"/>
</dbReference>
<feature type="binding site" evidence="3">
    <location>
        <position position="25"/>
    </location>
    <ligand>
        <name>Zn(2+)</name>
        <dbReference type="ChEBI" id="CHEBI:29105"/>
    </ligand>
</feature>
<evidence type="ECO:0000256" key="2">
    <source>
        <dbReference type="ARBA" id="ARBA00022833"/>
    </source>
</evidence>
<accession>A0A2S0VX87</accession>
<comment type="function">
    <text evidence="3">Inhibits all the catalytic activities of DNA gyrase by preventing its interaction with DNA. Acts by binding directly to the C-terminal domain of GyrB, which probably disrupts DNA binding by the gyrase.</text>
</comment>
<dbReference type="HAMAP" id="MF_00649">
    <property type="entry name" value="DNA_gyrase_inhibitor_YacG"/>
    <property type="match status" value="1"/>
</dbReference>
<comment type="cofactor">
    <cofactor evidence="3">
        <name>Zn(2+)</name>
        <dbReference type="ChEBI" id="CHEBI:29105"/>
    </cofactor>
    <text evidence="3">Binds 1 zinc ion.</text>
</comment>
<dbReference type="GO" id="GO:0008657">
    <property type="term" value="F:DNA topoisomerase type II (double strand cut, ATP-hydrolyzing) inhibitor activity"/>
    <property type="evidence" value="ECO:0007669"/>
    <property type="project" value="UniProtKB-UniRule"/>
</dbReference>
<proteinExistence type="inferred from homology"/>
<dbReference type="SUPFAM" id="SSF57716">
    <property type="entry name" value="Glucocorticoid receptor-like (DNA-binding domain)"/>
    <property type="match status" value="1"/>
</dbReference>
<dbReference type="GO" id="GO:0006355">
    <property type="term" value="P:regulation of DNA-templated transcription"/>
    <property type="evidence" value="ECO:0007669"/>
    <property type="project" value="InterPro"/>
</dbReference>
<protein>
    <recommendedName>
        <fullName evidence="3">DNA gyrase inhibitor YacG</fullName>
    </recommendedName>
</protein>
<sequence length="80" mass="9228">MLKVNCPTCDTQVTWSKESQYKPFCSERCKLIDLGEWSEESRVIKGQSLKQSVTGKVDEFDIEEELAKFNPDGESFFLED</sequence>
<dbReference type="InterPro" id="IPR013088">
    <property type="entry name" value="Znf_NHR/GATA"/>
</dbReference>
<dbReference type="PANTHER" id="PTHR36150">
    <property type="entry name" value="DNA GYRASE INHIBITOR YACG"/>
    <property type="match status" value="1"/>
</dbReference>
<feature type="binding site" evidence="3">
    <location>
        <position position="29"/>
    </location>
    <ligand>
        <name>Zn(2+)</name>
        <dbReference type="ChEBI" id="CHEBI:29105"/>
    </ligand>
</feature>
<gene>
    <name evidence="3" type="primary">yacG</name>
    <name evidence="4" type="ORF">C2869_21050</name>
</gene>